<name>A0A176TAN1_9FLAO</name>
<evidence type="ECO:0000313" key="1">
    <source>
        <dbReference type="EMBL" id="OAD44932.1"/>
    </source>
</evidence>
<accession>A0A176TAN1</accession>
<proteinExistence type="predicted"/>
<dbReference type="RefSeq" id="WP_068449840.1">
    <property type="nucleotide sequence ID" value="NZ_CANKUV010000017.1"/>
</dbReference>
<dbReference type="Proteomes" id="UP000076923">
    <property type="component" value="Unassembled WGS sequence"/>
</dbReference>
<evidence type="ECO:0000313" key="2">
    <source>
        <dbReference type="Proteomes" id="UP000076923"/>
    </source>
</evidence>
<comment type="caution">
    <text evidence="1">The sequence shown here is derived from an EMBL/GenBank/DDBJ whole genome shotgun (WGS) entry which is preliminary data.</text>
</comment>
<protein>
    <submittedName>
        <fullName evidence="1">Uncharacterized protein</fullName>
    </submittedName>
</protein>
<gene>
    <name evidence="1" type="ORF">LPB303_09735</name>
</gene>
<dbReference type="OrthoDB" id="1450945at2"/>
<keyword evidence="2" id="KW-1185">Reference proteome</keyword>
<dbReference type="EMBL" id="LVWE01000033">
    <property type="protein sequence ID" value="OAD44932.1"/>
    <property type="molecule type" value="Genomic_DNA"/>
</dbReference>
<organism evidence="1 2">
    <name type="scientific">Polaribacter atrinae</name>
    <dbReference type="NCBI Taxonomy" id="1333662"/>
    <lineage>
        <taxon>Bacteria</taxon>
        <taxon>Pseudomonadati</taxon>
        <taxon>Bacteroidota</taxon>
        <taxon>Flavobacteriia</taxon>
        <taxon>Flavobacteriales</taxon>
        <taxon>Flavobacteriaceae</taxon>
    </lineage>
</organism>
<sequence length="224" mass="27180">MKNKKNKNSEIYNKLRDKASYPLVFYAPLDYFSHYLEKEQIHAIEWLFDRIAYASKKMEVIFMDENEITFDILKKNTKLRENLFELVDLHNDLNENQFIFILENYKDHIMAMDYFSDLMLGDIKRRFKNDYQKYYSLFSLQSSYFKEHRQSIDKAFPSYIERYKREIDPNAFLTENITKKEKTKKAPKKNKEKLISDLESQNFLLETVFNLDPKLLNQRLLQSL</sequence>
<dbReference type="AlphaFoldDB" id="A0A176TAN1"/>
<reference evidence="1 2" key="1">
    <citation type="submission" date="2016-02" db="EMBL/GenBank/DDBJ databases">
        <title>Draft genome sequence of Polaribacter atrinae KACC17473.</title>
        <authorList>
            <person name="Shin S.-K."/>
            <person name="Yi H."/>
        </authorList>
    </citation>
    <scope>NUCLEOTIDE SEQUENCE [LARGE SCALE GENOMIC DNA]</scope>
    <source>
        <strain evidence="1 2">KACC 17473</strain>
    </source>
</reference>
<dbReference type="STRING" id="1333662.LPB303_09735"/>